<comment type="caution">
    <text evidence="4">The sequence shown here is derived from an EMBL/GenBank/DDBJ whole genome shotgun (WGS) entry which is preliminary data.</text>
</comment>
<feature type="compositionally biased region" description="Low complexity" evidence="1">
    <location>
        <begin position="270"/>
        <end position="294"/>
    </location>
</feature>
<organism evidence="4 5">
    <name type="scientific">Actinomadura meridiana</name>
    <dbReference type="NCBI Taxonomy" id="559626"/>
    <lineage>
        <taxon>Bacteria</taxon>
        <taxon>Bacillati</taxon>
        <taxon>Actinomycetota</taxon>
        <taxon>Actinomycetes</taxon>
        <taxon>Streptosporangiales</taxon>
        <taxon>Thermomonosporaceae</taxon>
        <taxon>Actinomadura</taxon>
    </lineage>
</organism>
<evidence type="ECO:0000313" key="5">
    <source>
        <dbReference type="Proteomes" id="UP001501710"/>
    </source>
</evidence>
<feature type="chain" id="PRO_5047049593" evidence="3">
    <location>
        <begin position="30"/>
        <end position="310"/>
    </location>
</feature>
<evidence type="ECO:0000256" key="3">
    <source>
        <dbReference type="SAM" id="SignalP"/>
    </source>
</evidence>
<feature type="compositionally biased region" description="Basic and acidic residues" evidence="1">
    <location>
        <begin position="168"/>
        <end position="178"/>
    </location>
</feature>
<feature type="signal peptide" evidence="3">
    <location>
        <begin position="1"/>
        <end position="29"/>
    </location>
</feature>
<feature type="region of interest" description="Disordered" evidence="1">
    <location>
        <begin position="149"/>
        <end position="202"/>
    </location>
</feature>
<dbReference type="EMBL" id="BAABAS010000003">
    <property type="protein sequence ID" value="GAA4224944.1"/>
    <property type="molecule type" value="Genomic_DNA"/>
</dbReference>
<protein>
    <submittedName>
        <fullName evidence="4">Uncharacterized protein</fullName>
    </submittedName>
</protein>
<keyword evidence="2" id="KW-0472">Membrane</keyword>
<feature type="compositionally biased region" description="Low complexity" evidence="1">
    <location>
        <begin position="234"/>
        <end position="245"/>
    </location>
</feature>
<feature type="compositionally biased region" description="Polar residues" evidence="1">
    <location>
        <begin position="179"/>
        <end position="194"/>
    </location>
</feature>
<feature type="region of interest" description="Disordered" evidence="1">
    <location>
        <begin position="234"/>
        <end position="310"/>
    </location>
</feature>
<dbReference type="Proteomes" id="UP001501710">
    <property type="component" value="Unassembled WGS sequence"/>
</dbReference>
<accession>A0ABP8BSZ2</accession>
<dbReference type="RefSeq" id="WP_344889081.1">
    <property type="nucleotide sequence ID" value="NZ_BAABAS010000003.1"/>
</dbReference>
<feature type="compositionally biased region" description="Pro residues" evidence="1">
    <location>
        <begin position="246"/>
        <end position="269"/>
    </location>
</feature>
<keyword evidence="3" id="KW-0732">Signal</keyword>
<keyword evidence="2" id="KW-0812">Transmembrane</keyword>
<proteinExistence type="predicted"/>
<reference evidence="5" key="1">
    <citation type="journal article" date="2019" name="Int. J. Syst. Evol. Microbiol.">
        <title>The Global Catalogue of Microorganisms (GCM) 10K type strain sequencing project: providing services to taxonomists for standard genome sequencing and annotation.</title>
        <authorList>
            <consortium name="The Broad Institute Genomics Platform"/>
            <consortium name="The Broad Institute Genome Sequencing Center for Infectious Disease"/>
            <person name="Wu L."/>
            <person name="Ma J."/>
        </authorList>
    </citation>
    <scope>NUCLEOTIDE SEQUENCE [LARGE SCALE GENOMIC DNA]</scope>
    <source>
        <strain evidence="5">JCM 17440</strain>
    </source>
</reference>
<feature type="transmembrane region" description="Helical" evidence="2">
    <location>
        <begin position="205"/>
        <end position="226"/>
    </location>
</feature>
<keyword evidence="5" id="KW-1185">Reference proteome</keyword>
<keyword evidence="2" id="KW-1133">Transmembrane helix</keyword>
<name>A0ABP8BSZ2_9ACTN</name>
<feature type="compositionally biased region" description="Basic and acidic residues" evidence="1">
    <location>
        <begin position="295"/>
        <end position="310"/>
    </location>
</feature>
<evidence type="ECO:0000256" key="1">
    <source>
        <dbReference type="SAM" id="MobiDB-lite"/>
    </source>
</evidence>
<gene>
    <name evidence="4" type="ORF">GCM10022254_05680</name>
</gene>
<evidence type="ECO:0000256" key="2">
    <source>
        <dbReference type="SAM" id="Phobius"/>
    </source>
</evidence>
<evidence type="ECO:0000313" key="4">
    <source>
        <dbReference type="EMBL" id="GAA4224944.1"/>
    </source>
</evidence>
<sequence length="310" mass="30778">MNISSRRIAASGALALAPVLGLTAVPAYAQVDLDAVAEGITESGYYVDSGAKYYQSDGAQELLRTAQGRSVAVFIAVLPAGNDAGQILQQLPGLMKRKGTYAVLAGDQFKVSSNALPAAQVKTVYTKAVGGSRGKPDLALLRFVKTLPESKYAPPEPGKAGNNGKPAPETELRQEEKTLAQSQPTGPATGSQAAREQADDGGSPLPYALGGAAAVALAAAAAFVLWRRRSATPAPAGAAASGPGTARPPAPGAPTPGPPTPGAAQPPAPGAATSGPGAGTGPAASARGEGSAPEGAERPAPRKPEAPKGE</sequence>